<dbReference type="EMBL" id="KY608725">
    <property type="protein sequence ID" value="ARQ14825.1"/>
    <property type="molecule type" value="mRNA"/>
</dbReference>
<dbReference type="PANTHER" id="PTHR24365:SF530">
    <property type="entry name" value="MSTPROX-RELATED"/>
    <property type="match status" value="1"/>
</dbReference>
<dbReference type="SMART" id="SM00255">
    <property type="entry name" value="TIR"/>
    <property type="match status" value="1"/>
</dbReference>
<evidence type="ECO:0000259" key="13">
    <source>
        <dbReference type="PROSITE" id="PS50104"/>
    </source>
</evidence>
<evidence type="ECO:0000256" key="6">
    <source>
        <dbReference type="ARBA" id="ARBA00022737"/>
    </source>
</evidence>
<dbReference type="InterPro" id="IPR000157">
    <property type="entry name" value="TIR_dom"/>
</dbReference>
<protein>
    <submittedName>
        <fullName evidence="14">Toll-like recptor 7</fullName>
    </submittedName>
</protein>
<feature type="domain" description="TIR" evidence="13">
    <location>
        <begin position="600"/>
        <end position="738"/>
    </location>
</feature>
<evidence type="ECO:0000313" key="14">
    <source>
        <dbReference type="EMBL" id="ARQ14825.1"/>
    </source>
</evidence>
<keyword evidence="9" id="KW-0675">Receptor</keyword>
<sequence>MCSLYILLVGLLALHSVCMRDISYLYADANTIVVAVGERETDGATVSGSQGGWTFCYENLCRCKDDLADCSENGGNLTFIPKLPDPIAFVNFSFNRVERIPDNFFDNVTSVTGFDLSNNSLVHISPVAFSKLQNLRRLLITNNSGLSYATLDPVFAVRTLVDLDISFNDLGVPVPDNFFLRQPPPVWQALSLRGNDLSPLADLAVFRHFKQLQKLDLSHTGMKFKISSVMESIETLSFQHNGLNKFPETCNGTQSLIPQLSYLDLRSHSIDTVSNVVCLPSLRVLDLSEGNSFSFNFVSNAFSSRLYPNLKELYLDSMRETTLSLPAHTFNNSGLEMLSISFAQNKGILYRTFDPDTFAGCTNLQSLFLSRIYSDQLGGVDVEQLKQILQPVKDTLQKFSLSKNDFGIDDTDLEILTDLPHLTYLDLSGNYLREIPYGCFDNLLNLTELDLSSNALEGIDAPNEHTFNEATQNRLQHLDLSDNPYKCTCSYRWLYLWRQANPGLFSSNSNNYTCKGLSGDRDGIIPEHTNLILSAQACLFESENGYFNCFVITLLMFLAVFLTLYFVRKRLRVRIAMRRALGGHDRNQQQQQRRGGNVRYQYDLFVSYAEGDARWVRQFLMAELEGRKGLKLCIHQRDFHPGRHVLDNIENCVSLSRQVLMVFSPHFARSEWCQFELTLCQRHAMDRGDCLLVAYLRHVEERDMTAGMMAILRTCTYLQWSQMRRDQAYFWDHLLLALGQ</sequence>
<dbReference type="InterPro" id="IPR032675">
    <property type="entry name" value="LRR_dom_sf"/>
</dbReference>
<keyword evidence="10" id="KW-0325">Glycoprotein</keyword>
<evidence type="ECO:0000256" key="12">
    <source>
        <dbReference type="SAM" id="SignalP"/>
    </source>
</evidence>
<proteinExistence type="evidence at transcript level"/>
<accession>A0A2H4HHY0</accession>
<name>A0A2H4HHY0_9CAEN</name>
<dbReference type="InterPro" id="IPR003591">
    <property type="entry name" value="Leu-rich_rpt_typical-subtyp"/>
</dbReference>
<evidence type="ECO:0000256" key="2">
    <source>
        <dbReference type="ARBA" id="ARBA00009634"/>
    </source>
</evidence>
<keyword evidence="7 11" id="KW-1133">Transmembrane helix</keyword>
<organism evidence="14">
    <name type="scientific">Oncomelania hupensis</name>
    <dbReference type="NCBI Taxonomy" id="56141"/>
    <lineage>
        <taxon>Eukaryota</taxon>
        <taxon>Metazoa</taxon>
        <taxon>Spiralia</taxon>
        <taxon>Lophotrochozoa</taxon>
        <taxon>Mollusca</taxon>
        <taxon>Gastropoda</taxon>
        <taxon>Caenogastropoda</taxon>
        <taxon>Littorinimorpha</taxon>
        <taxon>Truncatelloidea</taxon>
        <taxon>Pomatiopsidae</taxon>
        <taxon>Oncomelania</taxon>
    </lineage>
</organism>
<comment type="similarity">
    <text evidence="2">Belongs to the Toll-like receptor family.</text>
</comment>
<dbReference type="GO" id="GO:0004888">
    <property type="term" value="F:transmembrane signaling receptor activity"/>
    <property type="evidence" value="ECO:0007669"/>
    <property type="project" value="InterPro"/>
</dbReference>
<keyword evidence="4 11" id="KW-0812">Transmembrane</keyword>
<dbReference type="GO" id="GO:0002224">
    <property type="term" value="P:toll-like receptor signaling pathway"/>
    <property type="evidence" value="ECO:0007669"/>
    <property type="project" value="InterPro"/>
</dbReference>
<dbReference type="InterPro" id="IPR035897">
    <property type="entry name" value="Toll_tir_struct_dom_sf"/>
</dbReference>
<comment type="subcellular location">
    <subcellularLocation>
        <location evidence="1">Membrane</location>
        <topology evidence="1">Single-pass type I membrane protein</topology>
    </subcellularLocation>
</comment>
<dbReference type="Pfam" id="PF13855">
    <property type="entry name" value="LRR_8"/>
    <property type="match status" value="2"/>
</dbReference>
<evidence type="ECO:0000256" key="11">
    <source>
        <dbReference type="SAM" id="Phobius"/>
    </source>
</evidence>
<keyword evidence="3" id="KW-0433">Leucine-rich repeat</keyword>
<reference evidence="14" key="1">
    <citation type="submission" date="2017-02" db="EMBL/GenBank/DDBJ databases">
        <title>Identification of toll-like receptors in Oncomelania hupensis and defense against Schistosoma japonicum.</title>
        <authorList>
            <person name="Zhao Q.P."/>
            <person name="Gao Q."/>
            <person name="Li Y.W."/>
            <person name="Zhang Y."/>
            <person name="Dong H.F."/>
        </authorList>
    </citation>
    <scope>NUCLEOTIDE SEQUENCE</scope>
    <source>
        <tissue evidence="14">Whole soft body</tissue>
    </source>
</reference>
<dbReference type="PROSITE" id="PS50104">
    <property type="entry name" value="TIR"/>
    <property type="match status" value="1"/>
</dbReference>
<dbReference type="InterPro" id="IPR017241">
    <property type="entry name" value="Toll-like_receptor"/>
</dbReference>
<evidence type="ECO:0000256" key="1">
    <source>
        <dbReference type="ARBA" id="ARBA00004479"/>
    </source>
</evidence>
<evidence type="ECO:0000256" key="3">
    <source>
        <dbReference type="ARBA" id="ARBA00022614"/>
    </source>
</evidence>
<dbReference type="GO" id="GO:0006955">
    <property type="term" value="P:immune response"/>
    <property type="evidence" value="ECO:0007669"/>
    <property type="project" value="InterPro"/>
</dbReference>
<dbReference type="PANTHER" id="PTHR24365">
    <property type="entry name" value="TOLL-LIKE RECEPTOR"/>
    <property type="match status" value="1"/>
</dbReference>
<dbReference type="SUPFAM" id="SSF52200">
    <property type="entry name" value="Toll/Interleukin receptor TIR domain"/>
    <property type="match status" value="1"/>
</dbReference>
<keyword evidence="6" id="KW-0677">Repeat</keyword>
<dbReference type="InterPro" id="IPR001611">
    <property type="entry name" value="Leu-rich_rpt"/>
</dbReference>
<feature type="chain" id="PRO_5014145260" evidence="12">
    <location>
        <begin position="20"/>
        <end position="740"/>
    </location>
</feature>
<dbReference type="SUPFAM" id="SSF52058">
    <property type="entry name" value="L domain-like"/>
    <property type="match status" value="2"/>
</dbReference>
<evidence type="ECO:0000256" key="9">
    <source>
        <dbReference type="ARBA" id="ARBA00023170"/>
    </source>
</evidence>
<dbReference type="PIRSF" id="PIRSF037595">
    <property type="entry name" value="Toll-like_receptor"/>
    <property type="match status" value="1"/>
</dbReference>
<feature type="signal peptide" evidence="12">
    <location>
        <begin position="1"/>
        <end position="19"/>
    </location>
</feature>
<evidence type="ECO:0000256" key="7">
    <source>
        <dbReference type="ARBA" id="ARBA00022989"/>
    </source>
</evidence>
<dbReference type="Pfam" id="PF01582">
    <property type="entry name" value="TIR"/>
    <property type="match status" value="1"/>
</dbReference>
<dbReference type="PROSITE" id="PS51450">
    <property type="entry name" value="LRR"/>
    <property type="match status" value="2"/>
</dbReference>
<dbReference type="AlphaFoldDB" id="A0A2H4HHY0"/>
<dbReference type="Gene3D" id="3.40.50.10140">
    <property type="entry name" value="Toll/interleukin-1 receptor homology (TIR) domain"/>
    <property type="match status" value="1"/>
</dbReference>
<keyword evidence="5 12" id="KW-0732">Signal</keyword>
<dbReference type="SMART" id="SM00369">
    <property type="entry name" value="LRR_TYP"/>
    <property type="match status" value="4"/>
</dbReference>
<dbReference type="Gene3D" id="3.80.10.10">
    <property type="entry name" value="Ribonuclease Inhibitor"/>
    <property type="match status" value="3"/>
</dbReference>
<gene>
    <name evidence="14" type="primary">TLR7</name>
</gene>
<evidence type="ECO:0000256" key="8">
    <source>
        <dbReference type="ARBA" id="ARBA00023136"/>
    </source>
</evidence>
<dbReference type="GO" id="GO:0005886">
    <property type="term" value="C:plasma membrane"/>
    <property type="evidence" value="ECO:0007669"/>
    <property type="project" value="TreeGrafter"/>
</dbReference>
<evidence type="ECO:0000256" key="10">
    <source>
        <dbReference type="ARBA" id="ARBA00023180"/>
    </source>
</evidence>
<feature type="transmembrane region" description="Helical" evidence="11">
    <location>
        <begin position="545"/>
        <end position="567"/>
    </location>
</feature>
<keyword evidence="8 11" id="KW-0472">Membrane</keyword>
<evidence type="ECO:0000256" key="5">
    <source>
        <dbReference type="ARBA" id="ARBA00022729"/>
    </source>
</evidence>
<evidence type="ECO:0000256" key="4">
    <source>
        <dbReference type="ARBA" id="ARBA00022692"/>
    </source>
</evidence>